<dbReference type="PROSITE" id="PS50011">
    <property type="entry name" value="PROTEIN_KINASE_DOM"/>
    <property type="match status" value="1"/>
</dbReference>
<dbReference type="PROSITE" id="PS51421">
    <property type="entry name" value="RAS"/>
    <property type="match status" value="1"/>
</dbReference>
<dbReference type="SUPFAM" id="SSF56112">
    <property type="entry name" value="Protein kinase-like (PK-like)"/>
    <property type="match status" value="1"/>
</dbReference>
<dbReference type="InterPro" id="IPR005225">
    <property type="entry name" value="Small_GTP-bd"/>
</dbReference>
<evidence type="ECO:0000256" key="2">
    <source>
        <dbReference type="ARBA" id="ARBA00022840"/>
    </source>
</evidence>
<dbReference type="InterPro" id="IPR025662">
    <property type="entry name" value="Sigma_54_int_dom_ATP-bd_1"/>
</dbReference>
<feature type="binding site" evidence="3">
    <location>
        <position position="37"/>
    </location>
    <ligand>
        <name>ATP</name>
        <dbReference type="ChEBI" id="CHEBI:30616"/>
    </ligand>
</feature>
<dbReference type="Pfam" id="PF00071">
    <property type="entry name" value="Ras"/>
    <property type="match status" value="1"/>
</dbReference>
<dbReference type="Pfam" id="PF00069">
    <property type="entry name" value="Pkinase"/>
    <property type="match status" value="1"/>
</dbReference>
<evidence type="ECO:0000256" key="4">
    <source>
        <dbReference type="SAM" id="MobiDB-lite"/>
    </source>
</evidence>
<dbReference type="PROSITE" id="PS00107">
    <property type="entry name" value="PROTEIN_KINASE_ATP"/>
    <property type="match status" value="1"/>
</dbReference>
<dbReference type="SMART" id="SM00174">
    <property type="entry name" value="RHO"/>
    <property type="match status" value="1"/>
</dbReference>
<dbReference type="SMART" id="SM00175">
    <property type="entry name" value="RAB"/>
    <property type="match status" value="1"/>
</dbReference>
<dbReference type="EMBL" id="CALNXI010000302">
    <property type="protein sequence ID" value="CAH3024385.1"/>
    <property type="molecule type" value="Genomic_DNA"/>
</dbReference>
<protein>
    <recommendedName>
        <fullName evidence="5">Protein kinase domain-containing protein</fullName>
    </recommendedName>
</protein>
<dbReference type="InterPro" id="IPR027417">
    <property type="entry name" value="P-loop_NTPase"/>
</dbReference>
<keyword evidence="1 3" id="KW-0547">Nucleotide-binding</keyword>
<dbReference type="InterPro" id="IPR008266">
    <property type="entry name" value="Tyr_kinase_AS"/>
</dbReference>
<dbReference type="Proteomes" id="UP001159427">
    <property type="component" value="Unassembled WGS sequence"/>
</dbReference>
<dbReference type="PANTHER" id="PTHR44329">
    <property type="entry name" value="SERINE/THREONINE-PROTEIN KINASE TNNI3K-RELATED"/>
    <property type="match status" value="1"/>
</dbReference>
<dbReference type="SMART" id="SM00219">
    <property type="entry name" value="TyrKc"/>
    <property type="match status" value="1"/>
</dbReference>
<dbReference type="Gene3D" id="3.30.200.20">
    <property type="entry name" value="Phosphorylase Kinase, domain 1"/>
    <property type="match status" value="1"/>
</dbReference>
<gene>
    <name evidence="6" type="ORF">PEVE_00022764</name>
</gene>
<dbReference type="Gene3D" id="1.10.510.10">
    <property type="entry name" value="Transferase(Phosphotransferase) domain 1"/>
    <property type="match status" value="1"/>
</dbReference>
<proteinExistence type="predicted"/>
<dbReference type="PANTHER" id="PTHR44329:SF298">
    <property type="entry name" value="MIXED LINEAGE KINASE DOMAIN-LIKE PROTEIN"/>
    <property type="match status" value="1"/>
</dbReference>
<dbReference type="InterPro" id="IPR011009">
    <property type="entry name" value="Kinase-like_dom_sf"/>
</dbReference>
<dbReference type="InterPro" id="IPR001806">
    <property type="entry name" value="Small_GTPase"/>
</dbReference>
<dbReference type="SMART" id="SM00173">
    <property type="entry name" value="RAS"/>
    <property type="match status" value="1"/>
</dbReference>
<dbReference type="InterPro" id="IPR051681">
    <property type="entry name" value="Ser/Thr_Kinases-Pseudokinases"/>
</dbReference>
<dbReference type="InterPro" id="IPR000719">
    <property type="entry name" value="Prot_kinase_dom"/>
</dbReference>
<dbReference type="PROSITE" id="PS00675">
    <property type="entry name" value="SIGMA54_INTERACT_1"/>
    <property type="match status" value="1"/>
</dbReference>
<dbReference type="NCBIfam" id="TIGR00231">
    <property type="entry name" value="small_GTP"/>
    <property type="match status" value="1"/>
</dbReference>
<evidence type="ECO:0000313" key="6">
    <source>
        <dbReference type="EMBL" id="CAH3024385.1"/>
    </source>
</evidence>
<dbReference type="PRINTS" id="PR00449">
    <property type="entry name" value="RASTRNSFRMNG"/>
</dbReference>
<feature type="domain" description="Protein kinase" evidence="5">
    <location>
        <begin position="10"/>
        <end position="294"/>
    </location>
</feature>
<sequence>MGDASSVQDIKLGDKIGDGSYGEVFKAVWSGKQVAAKRIRTVFFEGDYDGSIRAAFLEKFKSEWELLSNLKHPNIVEYYTYYTVILPPTPETPIIVTELLACDLAKHIRDSQSKPKVSFSEVVKIMLDVAEALHYLHSQKPPVVHRDLASKNVLLTKSLHAKIADLGLAKVFPHSAMYATAVPGTPVYAAPETYPKKMGRTTKRDQAIYTEKIDIFSFGALMLETIIGHLPERNLPDPVLEDGEIVPEYIRRSEDLEEMGPDHPLHNLVCQCFENIPEKRPSATEIINTLLKFTKEIKGKLPRKATGEKVGAMSNIQYDHKFKVLVLGESGVGKTSIVARFLDAHSSFPDNPFPSTLESEDHFERLRFRDKSVHLHLVDVGGNRFSPAANFAPQIFRKVRGVVIVFDLTSQVSFLEVSTWLETVKKACHVGIPMVLVGNKNDDLDRWVDGRTVENFALKENLFYIEASAKKRENIDEIFSVLIGLMIENENQLESSLDGSTLLDSLRRTLPDGERIEKSLIAERQRSPRHEVLDPGVIVLEDTNASDSKTGNNSAAKKTEDDGTKNKKRHWCCLVT</sequence>
<name>A0ABN8M438_9CNID</name>
<dbReference type="SUPFAM" id="SSF52540">
    <property type="entry name" value="P-loop containing nucleoside triphosphate hydrolases"/>
    <property type="match status" value="1"/>
</dbReference>
<keyword evidence="2 3" id="KW-0067">ATP-binding</keyword>
<keyword evidence="7" id="KW-1185">Reference proteome</keyword>
<evidence type="ECO:0000256" key="3">
    <source>
        <dbReference type="PROSITE-ProRule" id="PRU10141"/>
    </source>
</evidence>
<accession>A0ABN8M438</accession>
<dbReference type="SMART" id="SM00176">
    <property type="entry name" value="RAN"/>
    <property type="match status" value="1"/>
</dbReference>
<dbReference type="PROSITE" id="PS51419">
    <property type="entry name" value="RAB"/>
    <property type="match status" value="1"/>
</dbReference>
<reference evidence="6 7" key="1">
    <citation type="submission" date="2022-05" db="EMBL/GenBank/DDBJ databases">
        <authorList>
            <consortium name="Genoscope - CEA"/>
            <person name="William W."/>
        </authorList>
    </citation>
    <scope>NUCLEOTIDE SEQUENCE [LARGE SCALE GENOMIC DNA]</scope>
</reference>
<dbReference type="Gene3D" id="3.40.50.300">
    <property type="entry name" value="P-loop containing nucleotide triphosphate hydrolases"/>
    <property type="match status" value="1"/>
</dbReference>
<dbReference type="CDD" id="cd00154">
    <property type="entry name" value="Rab"/>
    <property type="match status" value="1"/>
</dbReference>
<feature type="region of interest" description="Disordered" evidence="4">
    <location>
        <begin position="543"/>
        <end position="564"/>
    </location>
</feature>
<dbReference type="InterPro" id="IPR020635">
    <property type="entry name" value="Tyr_kinase_cat_dom"/>
</dbReference>
<feature type="compositionally biased region" description="Polar residues" evidence="4">
    <location>
        <begin position="543"/>
        <end position="556"/>
    </location>
</feature>
<organism evidence="6 7">
    <name type="scientific">Porites evermanni</name>
    <dbReference type="NCBI Taxonomy" id="104178"/>
    <lineage>
        <taxon>Eukaryota</taxon>
        <taxon>Metazoa</taxon>
        <taxon>Cnidaria</taxon>
        <taxon>Anthozoa</taxon>
        <taxon>Hexacorallia</taxon>
        <taxon>Scleractinia</taxon>
        <taxon>Fungiina</taxon>
        <taxon>Poritidae</taxon>
        <taxon>Porites</taxon>
    </lineage>
</organism>
<evidence type="ECO:0000259" key="5">
    <source>
        <dbReference type="PROSITE" id="PS50011"/>
    </source>
</evidence>
<evidence type="ECO:0000256" key="1">
    <source>
        <dbReference type="ARBA" id="ARBA00022741"/>
    </source>
</evidence>
<dbReference type="PROSITE" id="PS00109">
    <property type="entry name" value="PROTEIN_KINASE_TYR"/>
    <property type="match status" value="1"/>
</dbReference>
<evidence type="ECO:0000313" key="7">
    <source>
        <dbReference type="Proteomes" id="UP001159427"/>
    </source>
</evidence>
<comment type="caution">
    <text evidence="6">The sequence shown here is derived from an EMBL/GenBank/DDBJ whole genome shotgun (WGS) entry which is preliminary data.</text>
</comment>
<dbReference type="InterPro" id="IPR017441">
    <property type="entry name" value="Protein_kinase_ATP_BS"/>
</dbReference>